<accession>A0A0D3A404</accession>
<dbReference type="InterPro" id="IPR022618">
    <property type="entry name" value="Defensin-like_20-28"/>
</dbReference>
<keyword evidence="3" id="KW-0964">Secreted</keyword>
<reference evidence="9" key="2">
    <citation type="submission" date="2015-03" db="UniProtKB">
        <authorList>
            <consortium name="EnsemblPlants"/>
        </authorList>
    </citation>
    <scope>IDENTIFICATION</scope>
</reference>
<evidence type="ECO:0000256" key="3">
    <source>
        <dbReference type="ARBA" id="ARBA00022525"/>
    </source>
</evidence>
<evidence type="ECO:0000256" key="2">
    <source>
        <dbReference type="ARBA" id="ARBA00006722"/>
    </source>
</evidence>
<dbReference type="KEGG" id="boe:106303781"/>
<dbReference type="GO" id="GO:0050832">
    <property type="term" value="P:defense response to fungus"/>
    <property type="evidence" value="ECO:0007669"/>
    <property type="project" value="UniProtKB-KW"/>
</dbReference>
<dbReference type="GO" id="GO:0031640">
    <property type="term" value="P:killing of cells of another organism"/>
    <property type="evidence" value="ECO:0007669"/>
    <property type="project" value="UniProtKB-KW"/>
</dbReference>
<evidence type="ECO:0000256" key="5">
    <source>
        <dbReference type="ARBA" id="ARBA00022577"/>
    </source>
</evidence>
<evidence type="ECO:0000256" key="6">
    <source>
        <dbReference type="ARBA" id="ARBA00022729"/>
    </source>
</evidence>
<dbReference type="STRING" id="109376.A0A0D3A404"/>
<evidence type="ECO:0000256" key="8">
    <source>
        <dbReference type="SAM" id="SignalP"/>
    </source>
</evidence>
<protein>
    <recommendedName>
        <fullName evidence="11">Knottin scorpion toxin-like domain-containing protein</fullName>
    </recommendedName>
</protein>
<dbReference type="Proteomes" id="UP000032141">
    <property type="component" value="Chromosome C1"/>
</dbReference>
<dbReference type="AlphaFoldDB" id="A0A0D3A404"/>
<dbReference type="GeneID" id="106303781"/>
<feature type="chain" id="PRO_5002256347" description="Knottin scorpion toxin-like domain-containing protein" evidence="8">
    <location>
        <begin position="24"/>
        <end position="83"/>
    </location>
</feature>
<reference evidence="9 10" key="1">
    <citation type="journal article" date="2014" name="Genome Biol.">
        <title>Transcriptome and methylome profiling reveals relics of genome dominance in the mesopolyploid Brassica oleracea.</title>
        <authorList>
            <person name="Parkin I.A."/>
            <person name="Koh C."/>
            <person name="Tang H."/>
            <person name="Robinson S.J."/>
            <person name="Kagale S."/>
            <person name="Clarke W.E."/>
            <person name="Town C.D."/>
            <person name="Nixon J."/>
            <person name="Krishnakumar V."/>
            <person name="Bidwell S.L."/>
            <person name="Denoeud F."/>
            <person name="Belcram H."/>
            <person name="Links M.G."/>
            <person name="Just J."/>
            <person name="Clarke C."/>
            <person name="Bender T."/>
            <person name="Huebert T."/>
            <person name="Mason A.S."/>
            <person name="Pires J.C."/>
            <person name="Barker G."/>
            <person name="Moore J."/>
            <person name="Walley P.G."/>
            <person name="Manoli S."/>
            <person name="Batley J."/>
            <person name="Edwards D."/>
            <person name="Nelson M.N."/>
            <person name="Wang X."/>
            <person name="Paterson A.H."/>
            <person name="King G."/>
            <person name="Bancroft I."/>
            <person name="Chalhoub B."/>
            <person name="Sharpe A.G."/>
        </authorList>
    </citation>
    <scope>NUCLEOTIDE SEQUENCE</scope>
    <source>
        <strain evidence="9 10">cv. TO1000</strain>
    </source>
</reference>
<evidence type="ECO:0000256" key="1">
    <source>
        <dbReference type="ARBA" id="ARBA00004613"/>
    </source>
</evidence>
<dbReference type="Gramene" id="Bo1g019250.1">
    <property type="protein sequence ID" value="Bo1g019250.1"/>
    <property type="gene ID" value="Bo1g019250"/>
</dbReference>
<dbReference type="GO" id="GO:0005576">
    <property type="term" value="C:extracellular region"/>
    <property type="evidence" value="ECO:0007669"/>
    <property type="project" value="UniProtKB-SubCell"/>
</dbReference>
<keyword evidence="5" id="KW-0295">Fungicide</keyword>
<evidence type="ECO:0000256" key="7">
    <source>
        <dbReference type="ARBA" id="ARBA00022821"/>
    </source>
</evidence>
<dbReference type="EnsemblPlants" id="Bo1g019250.1">
    <property type="protein sequence ID" value="Bo1g019250.1"/>
    <property type="gene ID" value="Bo1g019250"/>
</dbReference>
<comment type="similarity">
    <text evidence="2">Belongs to the DEFL family.</text>
</comment>
<name>A0A0D3A404_BRAOL</name>
<evidence type="ECO:0000313" key="10">
    <source>
        <dbReference type="Proteomes" id="UP000032141"/>
    </source>
</evidence>
<keyword evidence="7" id="KW-0611">Plant defense</keyword>
<dbReference type="Pfam" id="PF10868">
    <property type="entry name" value="Defensin_like"/>
    <property type="match status" value="1"/>
</dbReference>
<organism evidence="9 10">
    <name type="scientific">Brassica oleracea var. oleracea</name>
    <dbReference type="NCBI Taxonomy" id="109376"/>
    <lineage>
        <taxon>Eukaryota</taxon>
        <taxon>Viridiplantae</taxon>
        <taxon>Streptophyta</taxon>
        <taxon>Embryophyta</taxon>
        <taxon>Tracheophyta</taxon>
        <taxon>Spermatophyta</taxon>
        <taxon>Magnoliopsida</taxon>
        <taxon>eudicotyledons</taxon>
        <taxon>Gunneridae</taxon>
        <taxon>Pentapetalae</taxon>
        <taxon>rosids</taxon>
        <taxon>malvids</taxon>
        <taxon>Brassicales</taxon>
        <taxon>Brassicaceae</taxon>
        <taxon>Brassiceae</taxon>
        <taxon>Brassica</taxon>
    </lineage>
</organism>
<dbReference type="HOGENOM" id="CLU_185732_0_0_1"/>
<keyword evidence="10" id="KW-1185">Reference proteome</keyword>
<comment type="subcellular location">
    <subcellularLocation>
        <location evidence="1">Secreted</location>
    </subcellularLocation>
</comment>
<sequence>MAYSRFVFFAFIALSVLLAGVESTKMASDDSVWSSNKGGSLCCNDHPKFGVCTKDSRCNSWCLKGCDNGKGGFCKEKLCHCDC</sequence>
<dbReference type="OrthoDB" id="1096658at2759"/>
<dbReference type="OMA" id="CCNDHPE"/>
<feature type="signal peptide" evidence="8">
    <location>
        <begin position="1"/>
        <end position="23"/>
    </location>
</feature>
<keyword evidence="4" id="KW-0929">Antimicrobial</keyword>
<proteinExistence type="inferred from homology"/>
<dbReference type="RefSeq" id="XP_013595555.1">
    <property type="nucleotide sequence ID" value="XM_013740101.1"/>
</dbReference>
<keyword evidence="6 8" id="KW-0732">Signal</keyword>
<evidence type="ECO:0008006" key="11">
    <source>
        <dbReference type="Google" id="ProtNLM"/>
    </source>
</evidence>
<evidence type="ECO:0000256" key="4">
    <source>
        <dbReference type="ARBA" id="ARBA00022529"/>
    </source>
</evidence>
<evidence type="ECO:0000313" key="9">
    <source>
        <dbReference type="EnsemblPlants" id="Bo1g019250.1"/>
    </source>
</evidence>